<evidence type="ECO:0000256" key="1">
    <source>
        <dbReference type="ARBA" id="ARBA00005091"/>
    </source>
</evidence>
<evidence type="ECO:0000256" key="8">
    <source>
        <dbReference type="ARBA" id="ARBA00047838"/>
    </source>
</evidence>
<evidence type="ECO:0000256" key="6">
    <source>
        <dbReference type="ARBA" id="ARBA00023102"/>
    </source>
</evidence>
<dbReference type="CDD" id="cd01748">
    <property type="entry name" value="GATase1_IGP_Synthase"/>
    <property type="match status" value="1"/>
</dbReference>
<dbReference type="GO" id="GO:0004359">
    <property type="term" value="F:glutaminase activity"/>
    <property type="evidence" value="ECO:0007669"/>
    <property type="project" value="UniProtKB-EC"/>
</dbReference>
<dbReference type="InterPro" id="IPR010139">
    <property type="entry name" value="Imidazole-glycPsynth_HisH"/>
</dbReference>
<evidence type="ECO:0000256" key="3">
    <source>
        <dbReference type="ARBA" id="ARBA00022605"/>
    </source>
</evidence>
<dbReference type="SUPFAM" id="SSF52317">
    <property type="entry name" value="Class I glutamine amidotransferase-like"/>
    <property type="match status" value="1"/>
</dbReference>
<feature type="active site" description="Nucleophile" evidence="10">
    <location>
        <position position="78"/>
    </location>
</feature>
<dbReference type="Pfam" id="PF00117">
    <property type="entry name" value="GATase"/>
    <property type="match status" value="1"/>
</dbReference>
<evidence type="ECO:0000256" key="2">
    <source>
        <dbReference type="ARBA" id="ARBA00011152"/>
    </source>
</evidence>
<keyword evidence="4" id="KW-0378">Hydrolase</keyword>
<dbReference type="UniPathway" id="UPA00031">
    <property type="reaction ID" value="UER00010"/>
</dbReference>
<evidence type="ECO:0000259" key="11">
    <source>
        <dbReference type="Pfam" id="PF00117"/>
    </source>
</evidence>
<dbReference type="GO" id="GO:0000107">
    <property type="term" value="F:imidazoleglycerol-phosphate synthase activity"/>
    <property type="evidence" value="ECO:0007669"/>
    <property type="project" value="RHEA"/>
</dbReference>
<dbReference type="Gene3D" id="3.40.50.880">
    <property type="match status" value="1"/>
</dbReference>
<keyword evidence="6" id="KW-0368">Histidine biosynthesis</keyword>
<dbReference type="EMBL" id="QXTF01000004">
    <property type="protein sequence ID" value="RIX27110.1"/>
    <property type="molecule type" value="Genomic_DNA"/>
</dbReference>
<feature type="active site" evidence="10">
    <location>
        <position position="178"/>
    </location>
</feature>
<dbReference type="NCBIfam" id="TIGR01855">
    <property type="entry name" value="IMP_synth_hisH"/>
    <property type="match status" value="1"/>
</dbReference>
<comment type="catalytic activity">
    <reaction evidence="9">
        <text>L-glutamine + H2O = L-glutamate + NH4(+)</text>
        <dbReference type="Rhea" id="RHEA:15889"/>
        <dbReference type="ChEBI" id="CHEBI:15377"/>
        <dbReference type="ChEBI" id="CHEBI:28938"/>
        <dbReference type="ChEBI" id="CHEBI:29985"/>
        <dbReference type="ChEBI" id="CHEBI:58359"/>
        <dbReference type="EC" id="3.5.1.2"/>
    </reaction>
</comment>
<dbReference type="PROSITE" id="PS51273">
    <property type="entry name" value="GATASE_TYPE_1"/>
    <property type="match status" value="1"/>
</dbReference>
<dbReference type="PANTHER" id="PTHR42701">
    <property type="entry name" value="IMIDAZOLE GLYCEROL PHOSPHATE SYNTHASE SUBUNIT HISH"/>
    <property type="match status" value="1"/>
</dbReference>
<sequence length="196" mass="20471">MTSLVILDLGYGNTRSVALAFERLGRQPILTSDPAVAASAEHLVMPGVGAASSAMTRFRETGLDEILRHRTAPTLGICLGMQLLFEESEEDGGTSLLALLPGTVAALEPVPSAPVPNMGWCALSDVQPGLGVAEDEHFCFAHSFACPDGPYTAARAIHGNTAFPALVRAGPLWGAQFHPERSSAAGARFLSAFLAS</sequence>
<accession>A0A418PY29</accession>
<comment type="catalytic activity">
    <reaction evidence="8">
        <text>5-[(5-phospho-1-deoxy-D-ribulos-1-ylimino)methylamino]-1-(5-phospho-beta-D-ribosyl)imidazole-4-carboxamide + L-glutamine = D-erythro-1-(imidazol-4-yl)glycerol 3-phosphate + 5-amino-1-(5-phospho-beta-D-ribosyl)imidazole-4-carboxamide + L-glutamate + H(+)</text>
        <dbReference type="Rhea" id="RHEA:24793"/>
        <dbReference type="ChEBI" id="CHEBI:15378"/>
        <dbReference type="ChEBI" id="CHEBI:29985"/>
        <dbReference type="ChEBI" id="CHEBI:58278"/>
        <dbReference type="ChEBI" id="CHEBI:58359"/>
        <dbReference type="ChEBI" id="CHEBI:58475"/>
        <dbReference type="ChEBI" id="CHEBI:58525"/>
        <dbReference type="EC" id="4.3.2.10"/>
    </reaction>
</comment>
<proteinExistence type="predicted"/>
<protein>
    <submittedName>
        <fullName evidence="12">Imidazole glycerol phosphate synthase subunit HisH</fullName>
    </submittedName>
</protein>
<evidence type="ECO:0000313" key="13">
    <source>
        <dbReference type="Proteomes" id="UP000285023"/>
    </source>
</evidence>
<evidence type="ECO:0000313" key="12">
    <source>
        <dbReference type="EMBL" id="RIX27110.1"/>
    </source>
</evidence>
<keyword evidence="3" id="KW-0028">Amino-acid biosynthesis</keyword>
<dbReference type="AlphaFoldDB" id="A0A418PY29"/>
<evidence type="ECO:0000256" key="10">
    <source>
        <dbReference type="PIRSR" id="PIRSR000495-1"/>
    </source>
</evidence>
<comment type="caution">
    <text evidence="12">The sequence shown here is derived from an EMBL/GenBank/DDBJ whole genome shotgun (WGS) entry which is preliminary data.</text>
</comment>
<reference evidence="12 13" key="1">
    <citation type="submission" date="2018-09" db="EMBL/GenBank/DDBJ databases">
        <title>Sphingomonas sp. DAC4.</title>
        <authorList>
            <person name="Seo T."/>
        </authorList>
    </citation>
    <scope>NUCLEOTIDE SEQUENCE [LARGE SCALE GENOMIC DNA]</scope>
    <source>
        <strain evidence="12 13">DAC4</strain>
    </source>
</reference>
<feature type="domain" description="Glutamine amidotransferase" evidence="11">
    <location>
        <begin position="6"/>
        <end position="193"/>
    </location>
</feature>
<dbReference type="GO" id="GO:0000105">
    <property type="term" value="P:L-histidine biosynthetic process"/>
    <property type="evidence" value="ECO:0007669"/>
    <property type="project" value="UniProtKB-UniPathway"/>
</dbReference>
<keyword evidence="13" id="KW-1185">Reference proteome</keyword>
<dbReference type="InterPro" id="IPR017926">
    <property type="entry name" value="GATASE"/>
</dbReference>
<dbReference type="Proteomes" id="UP000285023">
    <property type="component" value="Unassembled WGS sequence"/>
</dbReference>
<comment type="subunit">
    <text evidence="2">Heterodimer of HisH and HisF.</text>
</comment>
<keyword evidence="5" id="KW-0315">Glutamine amidotransferase</keyword>
<dbReference type="PANTHER" id="PTHR42701:SF1">
    <property type="entry name" value="IMIDAZOLE GLYCEROL PHOSPHATE SYNTHASE SUBUNIT HISH"/>
    <property type="match status" value="1"/>
</dbReference>
<name>A0A418PY29_9SPHN</name>
<evidence type="ECO:0000256" key="5">
    <source>
        <dbReference type="ARBA" id="ARBA00022962"/>
    </source>
</evidence>
<dbReference type="PIRSF" id="PIRSF000495">
    <property type="entry name" value="Amidotransf_hisH"/>
    <property type="match status" value="1"/>
</dbReference>
<dbReference type="InterPro" id="IPR029062">
    <property type="entry name" value="Class_I_gatase-like"/>
</dbReference>
<dbReference type="RefSeq" id="WP_119533765.1">
    <property type="nucleotide sequence ID" value="NZ_QXTF01000004.1"/>
</dbReference>
<keyword evidence="7" id="KW-0456">Lyase</keyword>
<dbReference type="GO" id="GO:0016829">
    <property type="term" value="F:lyase activity"/>
    <property type="evidence" value="ECO:0007669"/>
    <property type="project" value="UniProtKB-KW"/>
</dbReference>
<evidence type="ECO:0000256" key="9">
    <source>
        <dbReference type="ARBA" id="ARBA00049534"/>
    </source>
</evidence>
<evidence type="ECO:0000256" key="4">
    <source>
        <dbReference type="ARBA" id="ARBA00022801"/>
    </source>
</evidence>
<dbReference type="OrthoDB" id="9807137at2"/>
<gene>
    <name evidence="12" type="primary">hisH</name>
    <name evidence="12" type="ORF">D3M59_11205</name>
</gene>
<comment type="pathway">
    <text evidence="1">Amino-acid biosynthesis; L-histidine biosynthesis; L-histidine from 5-phospho-alpha-D-ribose 1-diphosphate: step 5/9.</text>
</comment>
<evidence type="ECO:0000256" key="7">
    <source>
        <dbReference type="ARBA" id="ARBA00023239"/>
    </source>
</evidence>
<feature type="active site" evidence="10">
    <location>
        <position position="180"/>
    </location>
</feature>
<organism evidence="12 13">
    <name type="scientific">Sphingomonas edaphi</name>
    <dbReference type="NCBI Taxonomy" id="2315689"/>
    <lineage>
        <taxon>Bacteria</taxon>
        <taxon>Pseudomonadati</taxon>
        <taxon>Pseudomonadota</taxon>
        <taxon>Alphaproteobacteria</taxon>
        <taxon>Sphingomonadales</taxon>
        <taxon>Sphingomonadaceae</taxon>
        <taxon>Sphingomonas</taxon>
    </lineage>
</organism>